<dbReference type="EMBL" id="CAADEX010000061">
    <property type="protein sequence ID" value="VFJ56779.1"/>
    <property type="molecule type" value="Genomic_DNA"/>
</dbReference>
<feature type="domain" description="HPP transmembrane region" evidence="2">
    <location>
        <begin position="51"/>
        <end position="200"/>
    </location>
</feature>
<feature type="transmembrane region" description="Helical" evidence="1">
    <location>
        <begin position="80"/>
        <end position="100"/>
    </location>
</feature>
<dbReference type="EMBL" id="CAADEY010000019">
    <property type="protein sequence ID" value="VFJ47848.1"/>
    <property type="molecule type" value="Genomic_DNA"/>
</dbReference>
<dbReference type="PANTHER" id="PTHR33741">
    <property type="entry name" value="TRANSMEMBRANE PROTEIN DDB_G0269096-RELATED"/>
    <property type="match status" value="1"/>
</dbReference>
<dbReference type="Pfam" id="PF04982">
    <property type="entry name" value="TM_HPP"/>
    <property type="match status" value="1"/>
</dbReference>
<feature type="transmembrane region" description="Helical" evidence="1">
    <location>
        <begin position="50"/>
        <end position="68"/>
    </location>
</feature>
<keyword evidence="1" id="KW-1133">Transmembrane helix</keyword>
<dbReference type="InterPro" id="IPR058581">
    <property type="entry name" value="TM_HPP"/>
</dbReference>
<feature type="transmembrane region" description="Helical" evidence="1">
    <location>
        <begin position="135"/>
        <end position="155"/>
    </location>
</feature>
<evidence type="ECO:0000313" key="3">
    <source>
        <dbReference type="EMBL" id="VFJ47848.1"/>
    </source>
</evidence>
<proteinExistence type="predicted"/>
<name>A0A450S7J7_9GAMM</name>
<keyword evidence="1" id="KW-0472">Membrane</keyword>
<reference evidence="3" key="1">
    <citation type="submission" date="2019-02" db="EMBL/GenBank/DDBJ databases">
        <authorList>
            <person name="Gruber-Vodicka R. H."/>
            <person name="Seah K. B. B."/>
        </authorList>
    </citation>
    <scope>NUCLEOTIDE SEQUENCE</scope>
    <source>
        <strain evidence="3">BECK_DK161</strain>
        <strain evidence="4">BECK_DK47</strain>
    </source>
</reference>
<evidence type="ECO:0000259" key="2">
    <source>
        <dbReference type="Pfam" id="PF04982"/>
    </source>
</evidence>
<protein>
    <submittedName>
        <fullName evidence="3">HPP family protein</fullName>
    </submittedName>
</protein>
<accession>A0A450S7J7</accession>
<feature type="transmembrane region" description="Helical" evidence="1">
    <location>
        <begin position="106"/>
        <end position="128"/>
    </location>
</feature>
<evidence type="ECO:0000256" key="1">
    <source>
        <dbReference type="SAM" id="Phobius"/>
    </source>
</evidence>
<sequence length="209" mass="22022">MTEPGNHPAPPGQKTTFLKMPCARLNPICHPPQGTGQGREAPPWLEKRRHALQAFLAGLFIGVVLLVAHLVSQLSGEGPLHYAIVVSSIAASTFLIFILPELPTSWVSRLVCGHVISTIAGGVCYLFITTLGGGSGLWLVVSGFLAMWLATYGMIKIGAPHPPAAATALGFGIAASWPKLAFIAAAVLLLALAKCLFSRLPESLRKNIG</sequence>
<dbReference type="PANTHER" id="PTHR33741:SF5">
    <property type="entry name" value="TRANSMEMBRANE PROTEIN DDB_G0269096-RELATED"/>
    <property type="match status" value="1"/>
</dbReference>
<evidence type="ECO:0000313" key="4">
    <source>
        <dbReference type="EMBL" id="VFJ56779.1"/>
    </source>
</evidence>
<keyword evidence="1" id="KW-0812">Transmembrane</keyword>
<dbReference type="AlphaFoldDB" id="A0A450S7J7"/>
<feature type="transmembrane region" description="Helical" evidence="1">
    <location>
        <begin position="175"/>
        <end position="197"/>
    </location>
</feature>
<gene>
    <name evidence="4" type="ORF">BECKDK2373B_GA0170837_10619</name>
    <name evidence="3" type="ORF">BECKDK2373C_GA0170839_101943</name>
</gene>
<organism evidence="3">
    <name type="scientific">Candidatus Kentrum sp. DK</name>
    <dbReference type="NCBI Taxonomy" id="2126562"/>
    <lineage>
        <taxon>Bacteria</taxon>
        <taxon>Pseudomonadati</taxon>
        <taxon>Pseudomonadota</taxon>
        <taxon>Gammaproteobacteria</taxon>
        <taxon>Candidatus Kentrum</taxon>
    </lineage>
</organism>
<dbReference type="InterPro" id="IPR007065">
    <property type="entry name" value="HPP"/>
</dbReference>